<accession>U4PLJ8</accession>
<dbReference type="EMBL" id="BX284604">
    <property type="protein sequence ID" value="CDH92977.2"/>
    <property type="molecule type" value="Genomic_DNA"/>
</dbReference>
<dbReference type="Gene3D" id="2.30.40.10">
    <property type="entry name" value="Urease, subunit C, domain 1"/>
    <property type="match status" value="1"/>
</dbReference>
<dbReference type="OrthoDB" id="10258955at2759"/>
<dbReference type="GeneID" id="177112"/>
<dbReference type="FunFam" id="3.20.20.140:FF:000173">
    <property type="entry name" value="Protein unc-33"/>
    <property type="match status" value="1"/>
</dbReference>
<comment type="similarity">
    <text evidence="1">Belongs to the metallo-dependent hydrolases superfamily. Hydantoinase/dihydropyrimidinase family.</text>
</comment>
<keyword evidence="7" id="KW-1267">Proteomics identification</keyword>
<feature type="domain" description="Amidohydrolase-related" evidence="3">
    <location>
        <begin position="325"/>
        <end position="424"/>
    </location>
</feature>
<dbReference type="Gene3D" id="3.20.20.140">
    <property type="entry name" value="Metal-dependent hydrolases"/>
    <property type="match status" value="1"/>
</dbReference>
<evidence type="ECO:0000313" key="5">
    <source>
        <dbReference type="Proteomes" id="UP000001940"/>
    </source>
</evidence>
<gene>
    <name evidence="4 6" type="primary">unc-33</name>
    <name evidence="4" type="ORF">CELE_Y37E11C.1</name>
    <name evidence="6" type="ORF">Y37E11C.1</name>
</gene>
<dbReference type="RefSeq" id="NP_001368210.1">
    <property type="nucleotide sequence ID" value="NM_001380148.1"/>
</dbReference>
<evidence type="ECO:0000313" key="4">
    <source>
        <dbReference type="EMBL" id="CDH92977.2"/>
    </source>
</evidence>
<reference evidence="4 5" key="1">
    <citation type="journal article" date="1998" name="Science">
        <title>Genome sequence of the nematode C. elegans: a platform for investigating biology.</title>
        <authorList>
            <consortium name="The C. elegans sequencing consortium"/>
            <person name="Sulson J.E."/>
            <person name="Waterston R."/>
        </authorList>
    </citation>
    <scope>NUCLEOTIDE SEQUENCE [LARGE SCALE GENOMIC DNA]</scope>
    <source>
        <strain evidence="4 5">Bristol N2</strain>
    </source>
</reference>
<dbReference type="SUPFAM" id="SSF51556">
    <property type="entry name" value="Metallo-dependent hydrolases"/>
    <property type="match status" value="1"/>
</dbReference>
<evidence type="ECO:0007829" key="7">
    <source>
        <dbReference type="PeptideAtlas" id="U4PLJ8"/>
    </source>
</evidence>
<dbReference type="PeptideAtlas" id="U4PLJ8"/>
<feature type="compositionally biased region" description="Polar residues" evidence="2">
    <location>
        <begin position="471"/>
        <end position="480"/>
    </location>
</feature>
<protein>
    <submittedName>
        <fullName evidence="4">Amidohydrolase-related domain-containing protein</fullName>
    </submittedName>
</protein>
<evidence type="ECO:0000256" key="1">
    <source>
        <dbReference type="ARBA" id="ARBA00008829"/>
    </source>
</evidence>
<keyword evidence="5" id="KW-1185">Reference proteome</keyword>
<dbReference type="InterPro" id="IPR011059">
    <property type="entry name" value="Metal-dep_hydrolase_composite"/>
</dbReference>
<sequence length="523" mass="55510">MSILLVKNAQIVNDDAIFVADILIEDGIIQNVAPNLEAPEGAEVLDAAGKLALPAGIDVYTQVTDSSVDDLSTGCKSAIAGGTGTIVEVVRPRGAESVVSAVKRVKNQLEKSGISCHVALSVAITDFCEQEMSELVKNEGINSFVLDGVSLTDDKLLELFEHVKRLGALIRVVPENKSIVAMLEKKMLKLGVTGPEGFPQSRPESLEADRVSGVCVLGNLASCPISIVQVSSADSLAAIEKARASGALAHAEIASAAVTADGSALFSQDLRFASAHLTDVPLRRGAPDRMIGALSTQPLVVCTSGHRPVNSATRVAAKDFAIAQKGSTGAEERMAVVWERAVRSGRIDAMRFVAVTSTNAAKMFNMYPKKGRIAVGADADLVIWDASGKRVLESSRAQSSQENSMYDGLTVHSVVTATIVGGKIAYQNGEVREAPVAGGFLRLSPNSPYLFSMVGQRDKFANVERVEREASSQQQKPQQNGHHKNSGDFDRNRTKVMESSIDFGGSAANRPRNPPGGRTTGFW</sequence>
<proteinExistence type="evidence at protein level"/>
<organism evidence="4 5">
    <name type="scientific">Caenorhabditis elegans</name>
    <dbReference type="NCBI Taxonomy" id="6239"/>
    <lineage>
        <taxon>Eukaryota</taxon>
        <taxon>Metazoa</taxon>
        <taxon>Ecdysozoa</taxon>
        <taxon>Nematoda</taxon>
        <taxon>Chromadorea</taxon>
        <taxon>Rhabditida</taxon>
        <taxon>Rhabditina</taxon>
        <taxon>Rhabditomorpha</taxon>
        <taxon>Rhabditoidea</taxon>
        <taxon>Rhabditidae</taxon>
        <taxon>Peloderinae</taxon>
        <taxon>Caenorhabditis</taxon>
    </lineage>
</organism>
<dbReference type="HOGENOM" id="CLU_015572_7_0_1"/>
<feature type="compositionally biased region" description="Basic and acidic residues" evidence="2">
    <location>
        <begin position="485"/>
        <end position="496"/>
    </location>
</feature>
<dbReference type="PANTHER" id="PTHR11647:SF74">
    <property type="entry name" value="PROTEIN UNC-33"/>
    <property type="match status" value="1"/>
</dbReference>
<dbReference type="SUPFAM" id="SSF51338">
    <property type="entry name" value="Composite domain of metallo-dependent hydrolases"/>
    <property type="match status" value="1"/>
</dbReference>
<dbReference type="SMR" id="U4PLJ8"/>
<dbReference type="InterPro" id="IPR050378">
    <property type="entry name" value="Metallo-dep_Hydrolases_sf"/>
</dbReference>
<dbReference type="CTD" id="177112"/>
<name>U4PLJ8_CAEEL</name>
<dbReference type="InterPro" id="IPR032466">
    <property type="entry name" value="Metal_Hydrolase"/>
</dbReference>
<evidence type="ECO:0000313" key="6">
    <source>
        <dbReference type="WormBase" id="Y37E11C.1c"/>
    </source>
</evidence>
<dbReference type="InterPro" id="IPR006680">
    <property type="entry name" value="Amidohydro-rel"/>
</dbReference>
<evidence type="ECO:0000256" key="2">
    <source>
        <dbReference type="SAM" id="MobiDB-lite"/>
    </source>
</evidence>
<dbReference type="PANTHER" id="PTHR11647">
    <property type="entry name" value="HYDRANTOINASE/DIHYDROPYRIMIDINASE FAMILY MEMBER"/>
    <property type="match status" value="1"/>
</dbReference>
<feature type="region of interest" description="Disordered" evidence="2">
    <location>
        <begin position="463"/>
        <end position="523"/>
    </location>
</feature>
<dbReference type="AlphaFoldDB" id="U4PLJ8"/>
<dbReference type="Pfam" id="PF01979">
    <property type="entry name" value="Amidohydro_1"/>
    <property type="match status" value="1"/>
</dbReference>
<dbReference type="GO" id="GO:0016810">
    <property type="term" value="F:hydrolase activity, acting on carbon-nitrogen (but not peptide) bonds"/>
    <property type="evidence" value="ECO:0007669"/>
    <property type="project" value="InterPro"/>
</dbReference>
<dbReference type="ExpressionAtlas" id="U4PLJ8">
    <property type="expression patterns" value="baseline and differential"/>
</dbReference>
<dbReference type="AGR" id="WB:WBGene00006769"/>
<dbReference type="Bgee" id="WBGene00006769">
    <property type="expression patterns" value="Expressed in pharyngeal muscle cell (C elegans) and 3 other cell types or tissues"/>
</dbReference>
<evidence type="ECO:0000259" key="3">
    <source>
        <dbReference type="Pfam" id="PF01979"/>
    </source>
</evidence>
<dbReference type="Proteomes" id="UP000001940">
    <property type="component" value="Chromosome IV"/>
</dbReference>
<dbReference type="WormBase" id="Y37E11C.1c">
    <property type="protein sequence ID" value="CE31639"/>
    <property type="gene ID" value="WBGene00006769"/>
    <property type="gene designation" value="unc-33"/>
</dbReference>